<keyword evidence="6" id="KW-0327">Glycosome</keyword>
<evidence type="ECO:0000256" key="5">
    <source>
        <dbReference type="ARBA" id="ARBA00060503"/>
    </source>
</evidence>
<dbReference type="InterPro" id="IPR011128">
    <property type="entry name" value="G3P_DH_NAD-dep_N"/>
</dbReference>
<dbReference type="Gene3D" id="3.40.50.720">
    <property type="entry name" value="NAD(P)-binding Rossmann-like Domain"/>
    <property type="match status" value="1"/>
</dbReference>
<evidence type="ECO:0000256" key="8">
    <source>
        <dbReference type="RuleBase" id="RU361243"/>
    </source>
</evidence>
<organism evidence="12">
    <name type="scientific">Odontella aurita</name>
    <dbReference type="NCBI Taxonomy" id="265563"/>
    <lineage>
        <taxon>Eukaryota</taxon>
        <taxon>Sar</taxon>
        <taxon>Stramenopiles</taxon>
        <taxon>Ochrophyta</taxon>
        <taxon>Bacillariophyta</taxon>
        <taxon>Mediophyceae</taxon>
        <taxon>Biddulphiophycidae</taxon>
        <taxon>Eupodiscales</taxon>
        <taxon>Odontellaceae</taxon>
        <taxon>Odontella</taxon>
    </lineage>
</organism>
<protein>
    <recommendedName>
        <fullName evidence="8">Glycerol-3-phosphate dehydrogenase [NAD(+)]</fullName>
        <ecNumber evidence="8">1.1.1.8</ecNumber>
    </recommendedName>
</protein>
<dbReference type="GO" id="GO:0046168">
    <property type="term" value="P:glycerol-3-phosphate catabolic process"/>
    <property type="evidence" value="ECO:0007669"/>
    <property type="project" value="UniProtKB-UniRule"/>
</dbReference>
<evidence type="ECO:0000256" key="6">
    <source>
        <dbReference type="ARBA" id="ARBA00084116"/>
    </source>
</evidence>
<dbReference type="InterPro" id="IPR006168">
    <property type="entry name" value="G3P_DH_NAD-dep"/>
</dbReference>
<name>A0A7S4NI52_9STRA</name>
<feature type="domain" description="Glycerol-3-phosphate dehydrogenase NAD-dependent N-terminal" evidence="10">
    <location>
        <begin position="108"/>
        <end position="261"/>
    </location>
</feature>
<sequence length="447" mass="47425">MSAVGNNRRKLTVRRFAFAVAAYCLTMASVGAFTSTSAHRGGLVGSAFAGGEGGSGFCERRNVPRSFSNRRETHSSWRRPTTTTASSRRSSSLSMKVAIDPPPYPVRVAVLGGGNFGLALASVLGNKGIPVTLLVRGDEVASELNANHRHPRYMPDIPLPTSIRATSDPATALSDATYVVHAVPCQYSREFLMGIREHVPPGVPVVSGSKGIETTSLGFMADILRDCLGDNRSYAFLSGPSFAHEICQGVATAVVIASEDALLADDLADLFSTENFRVFTSKDVMGVEIGGAVKNVIALAAGMCEGLGLGTNAMSGLVTRGCAEMRRLGLVLGARPSTLAGLSGVGDTFGTCFGPLSRNRKFGYRLGKGENVDEILASTTEVAEGVETSKALVKMIREKCKGEYRLDLKYPILFGVADILEGRITPLGGLKGLMNMPLRAESFETRY</sequence>
<dbReference type="InterPro" id="IPR008927">
    <property type="entry name" value="6-PGluconate_DH-like_C_sf"/>
</dbReference>
<dbReference type="Gene3D" id="1.10.1040.10">
    <property type="entry name" value="N-(1-d-carboxylethyl)-l-norvaline Dehydrogenase, domain 2"/>
    <property type="match status" value="1"/>
</dbReference>
<evidence type="ECO:0000256" key="1">
    <source>
        <dbReference type="ARBA" id="ARBA00011009"/>
    </source>
</evidence>
<dbReference type="PRINTS" id="PR00077">
    <property type="entry name" value="GPDHDRGNASE"/>
</dbReference>
<evidence type="ECO:0000256" key="7">
    <source>
        <dbReference type="RuleBase" id="RU000437"/>
    </source>
</evidence>
<keyword evidence="3 7" id="KW-0520">NAD</keyword>
<dbReference type="Pfam" id="PF07479">
    <property type="entry name" value="NAD_Gly3P_dh_C"/>
    <property type="match status" value="1"/>
</dbReference>
<dbReference type="EC" id="1.1.1.8" evidence="8"/>
<dbReference type="NCBIfam" id="NF000940">
    <property type="entry name" value="PRK00094.1-2"/>
    <property type="match status" value="1"/>
</dbReference>
<dbReference type="PROSITE" id="PS00957">
    <property type="entry name" value="NAD_G3PDH"/>
    <property type="match status" value="1"/>
</dbReference>
<dbReference type="SUPFAM" id="SSF51735">
    <property type="entry name" value="NAD(P)-binding Rossmann-fold domains"/>
    <property type="match status" value="1"/>
</dbReference>
<evidence type="ECO:0000256" key="2">
    <source>
        <dbReference type="ARBA" id="ARBA00023002"/>
    </source>
</evidence>
<keyword evidence="2 7" id="KW-0560">Oxidoreductase</keyword>
<dbReference type="EMBL" id="HBKQ01062834">
    <property type="protein sequence ID" value="CAE2290482.1"/>
    <property type="molecule type" value="Transcribed_RNA"/>
</dbReference>
<evidence type="ECO:0000259" key="11">
    <source>
        <dbReference type="Pfam" id="PF07479"/>
    </source>
</evidence>
<dbReference type="InterPro" id="IPR013328">
    <property type="entry name" value="6PGD_dom2"/>
</dbReference>
<comment type="catalytic activity">
    <reaction evidence="4 8">
        <text>sn-glycerol 3-phosphate + NAD(+) = dihydroxyacetone phosphate + NADH + H(+)</text>
        <dbReference type="Rhea" id="RHEA:11092"/>
        <dbReference type="ChEBI" id="CHEBI:15378"/>
        <dbReference type="ChEBI" id="CHEBI:57540"/>
        <dbReference type="ChEBI" id="CHEBI:57597"/>
        <dbReference type="ChEBI" id="CHEBI:57642"/>
        <dbReference type="ChEBI" id="CHEBI:57945"/>
        <dbReference type="EC" id="1.1.1.8"/>
    </reaction>
</comment>
<feature type="domain" description="Glycerol-3-phosphate dehydrogenase NAD-dependent C-terminal" evidence="11">
    <location>
        <begin position="283"/>
        <end position="426"/>
    </location>
</feature>
<dbReference type="FunFam" id="1.10.1040.10:FF:000001">
    <property type="entry name" value="Glycerol-3-phosphate dehydrogenase [NAD(P)+]"/>
    <property type="match status" value="1"/>
</dbReference>
<evidence type="ECO:0000259" key="10">
    <source>
        <dbReference type="Pfam" id="PF01210"/>
    </source>
</evidence>
<feature type="compositionally biased region" description="Low complexity" evidence="9">
    <location>
        <begin position="78"/>
        <end position="94"/>
    </location>
</feature>
<dbReference type="Pfam" id="PF01210">
    <property type="entry name" value="NAD_Gly3P_dh_N"/>
    <property type="match status" value="1"/>
</dbReference>
<comment type="subcellular location">
    <subcellularLocation>
        <location evidence="5">Glycosome</location>
    </subcellularLocation>
</comment>
<dbReference type="GO" id="GO:0005975">
    <property type="term" value="P:carbohydrate metabolic process"/>
    <property type="evidence" value="ECO:0007669"/>
    <property type="project" value="InterPro"/>
</dbReference>
<dbReference type="SUPFAM" id="SSF48179">
    <property type="entry name" value="6-phosphogluconate dehydrogenase C-terminal domain-like"/>
    <property type="match status" value="1"/>
</dbReference>
<dbReference type="InterPro" id="IPR006109">
    <property type="entry name" value="G3P_DH_NAD-dep_C"/>
</dbReference>
<reference evidence="12" key="1">
    <citation type="submission" date="2021-01" db="EMBL/GenBank/DDBJ databases">
        <authorList>
            <person name="Corre E."/>
            <person name="Pelletier E."/>
            <person name="Niang G."/>
            <person name="Scheremetjew M."/>
            <person name="Finn R."/>
            <person name="Kale V."/>
            <person name="Holt S."/>
            <person name="Cochrane G."/>
            <person name="Meng A."/>
            <person name="Brown T."/>
            <person name="Cohen L."/>
        </authorList>
    </citation>
    <scope>NUCLEOTIDE SEQUENCE</scope>
    <source>
        <strain evidence="12">Isolate 1302-5</strain>
    </source>
</reference>
<dbReference type="InterPro" id="IPR036291">
    <property type="entry name" value="NAD(P)-bd_dom_sf"/>
</dbReference>
<dbReference type="PANTHER" id="PTHR11728:SF1">
    <property type="entry name" value="GLYCEROL-3-PHOSPHATE DEHYDROGENASE [NAD(+)] 2, CHLOROPLASTIC"/>
    <property type="match status" value="1"/>
</dbReference>
<gene>
    <name evidence="12" type="ORF">OAUR00152_LOCUS42880</name>
</gene>
<evidence type="ECO:0000313" key="12">
    <source>
        <dbReference type="EMBL" id="CAE2290482.1"/>
    </source>
</evidence>
<proteinExistence type="inferred from homology"/>
<dbReference type="AlphaFoldDB" id="A0A7S4NI52"/>
<dbReference type="PANTHER" id="PTHR11728">
    <property type="entry name" value="GLYCEROL-3-PHOSPHATE DEHYDROGENASE"/>
    <property type="match status" value="1"/>
</dbReference>
<dbReference type="HAMAP" id="MF_00394">
    <property type="entry name" value="NAD_Glyc3P_dehydrog"/>
    <property type="match status" value="1"/>
</dbReference>
<accession>A0A7S4NI52</accession>
<dbReference type="FunFam" id="3.40.50.720:FF:000019">
    <property type="entry name" value="Glycerol-3-phosphate dehydrogenase [NAD(P)+]"/>
    <property type="match status" value="1"/>
</dbReference>
<dbReference type="GO" id="GO:0141152">
    <property type="term" value="F:glycerol-3-phosphate dehydrogenase (NAD+) activity"/>
    <property type="evidence" value="ECO:0007669"/>
    <property type="project" value="UniProtKB-UniRule"/>
</dbReference>
<dbReference type="NCBIfam" id="NF000942">
    <property type="entry name" value="PRK00094.1-4"/>
    <property type="match status" value="1"/>
</dbReference>
<dbReference type="GO" id="GO:0051287">
    <property type="term" value="F:NAD binding"/>
    <property type="evidence" value="ECO:0007669"/>
    <property type="project" value="UniProtKB-UniRule"/>
</dbReference>
<evidence type="ECO:0000256" key="4">
    <source>
        <dbReference type="ARBA" id="ARBA00048683"/>
    </source>
</evidence>
<dbReference type="GO" id="GO:0020015">
    <property type="term" value="C:glycosome"/>
    <property type="evidence" value="ECO:0007669"/>
    <property type="project" value="UniProtKB-SubCell"/>
</dbReference>
<comment type="similarity">
    <text evidence="1 7">Belongs to the NAD-dependent glycerol-3-phosphate dehydrogenase family.</text>
</comment>
<evidence type="ECO:0000256" key="9">
    <source>
        <dbReference type="SAM" id="MobiDB-lite"/>
    </source>
</evidence>
<feature type="region of interest" description="Disordered" evidence="9">
    <location>
        <begin position="60"/>
        <end position="96"/>
    </location>
</feature>
<dbReference type="GO" id="GO:0005829">
    <property type="term" value="C:cytosol"/>
    <property type="evidence" value="ECO:0007669"/>
    <property type="project" value="TreeGrafter"/>
</dbReference>
<evidence type="ECO:0000256" key="3">
    <source>
        <dbReference type="ARBA" id="ARBA00023027"/>
    </source>
</evidence>